<evidence type="ECO:0000313" key="1">
    <source>
        <dbReference type="EMBL" id="MBW0483899.1"/>
    </source>
</evidence>
<dbReference type="InterPro" id="IPR004242">
    <property type="entry name" value="Transposase_21"/>
</dbReference>
<keyword evidence="2" id="KW-1185">Reference proteome</keyword>
<name>A0A9Q3CER3_9BASI</name>
<dbReference type="AlphaFoldDB" id="A0A9Q3CER3"/>
<dbReference type="Proteomes" id="UP000765509">
    <property type="component" value="Unassembled WGS sequence"/>
</dbReference>
<accession>A0A9Q3CER3</accession>
<protein>
    <submittedName>
        <fullName evidence="1">Uncharacterized protein</fullName>
    </submittedName>
</protein>
<organism evidence="1 2">
    <name type="scientific">Austropuccinia psidii MF-1</name>
    <dbReference type="NCBI Taxonomy" id="1389203"/>
    <lineage>
        <taxon>Eukaryota</taxon>
        <taxon>Fungi</taxon>
        <taxon>Dikarya</taxon>
        <taxon>Basidiomycota</taxon>
        <taxon>Pucciniomycotina</taxon>
        <taxon>Pucciniomycetes</taxon>
        <taxon>Pucciniales</taxon>
        <taxon>Sphaerophragmiaceae</taxon>
        <taxon>Austropuccinia</taxon>
    </lineage>
</organism>
<sequence length="187" mass="21418">MSITGALAFSIYMDWFHVHGKSTWLASIGPIILICLHLPPSERLKRENFYVAEIIPGPKEPTALQLNYLLMPLIKELKELWQCYHFSPTSTGPSKSISRVSILMAIADVVAMRKLTGFISHSGNHFCNLCTIHKAQIEEIGPQFHYMRSYQNHKTIIAKWLWASPQQSEAIFSEYGVQYSILKDFLY</sequence>
<reference evidence="1" key="1">
    <citation type="submission" date="2021-03" db="EMBL/GenBank/DDBJ databases">
        <title>Draft genome sequence of rust myrtle Austropuccinia psidii MF-1, a brazilian biotype.</title>
        <authorList>
            <person name="Quecine M.C."/>
            <person name="Pachon D.M.R."/>
            <person name="Bonatelli M.L."/>
            <person name="Correr F.H."/>
            <person name="Franceschini L.M."/>
            <person name="Leite T.F."/>
            <person name="Margarido G.R.A."/>
            <person name="Almeida C.A."/>
            <person name="Ferrarezi J.A."/>
            <person name="Labate C.A."/>
        </authorList>
    </citation>
    <scope>NUCLEOTIDE SEQUENCE</scope>
    <source>
        <strain evidence="1">MF-1</strain>
    </source>
</reference>
<dbReference type="EMBL" id="AVOT02007429">
    <property type="protein sequence ID" value="MBW0483899.1"/>
    <property type="molecule type" value="Genomic_DNA"/>
</dbReference>
<evidence type="ECO:0000313" key="2">
    <source>
        <dbReference type="Proteomes" id="UP000765509"/>
    </source>
</evidence>
<proteinExistence type="predicted"/>
<comment type="caution">
    <text evidence="1">The sequence shown here is derived from an EMBL/GenBank/DDBJ whole genome shotgun (WGS) entry which is preliminary data.</text>
</comment>
<gene>
    <name evidence="1" type="ORF">O181_023614</name>
</gene>
<dbReference type="Pfam" id="PF02992">
    <property type="entry name" value="Transposase_21"/>
    <property type="match status" value="1"/>
</dbReference>